<accession>A0A7J6P8Z5</accession>
<reference evidence="5 6" key="1">
    <citation type="submission" date="2020-04" db="EMBL/GenBank/DDBJ databases">
        <title>Perkinsus olseni comparative genomics.</title>
        <authorList>
            <person name="Bogema D.R."/>
        </authorList>
    </citation>
    <scope>NUCLEOTIDE SEQUENCE [LARGE SCALE GENOMIC DNA]</scope>
    <source>
        <strain evidence="5">00978-12</strain>
    </source>
</reference>
<feature type="signal peptide" evidence="3">
    <location>
        <begin position="1"/>
        <end position="17"/>
    </location>
</feature>
<dbReference type="PANTHER" id="PTHR11895:SF67">
    <property type="entry name" value="AMIDASE DOMAIN-CONTAINING PROTEIN"/>
    <property type="match status" value="1"/>
</dbReference>
<evidence type="ECO:0000256" key="3">
    <source>
        <dbReference type="SAM" id="SignalP"/>
    </source>
</evidence>
<feature type="domain" description="Amidase" evidence="4">
    <location>
        <begin position="158"/>
        <end position="594"/>
    </location>
</feature>
<evidence type="ECO:0000256" key="2">
    <source>
        <dbReference type="SAM" id="MobiDB-lite"/>
    </source>
</evidence>
<dbReference type="AlphaFoldDB" id="A0A7J6P8Z5"/>
<sequence length="628" mass="69526">MRIIIALLFCLSNPSMAAPSTESTAQLTDAQRQSADNYDLKTMDVIPLTGIPLRLAAYAMTGTNFIKRTIRSLVAKKTFNDIGVPALKTFADTLEGRLKWPFYRLSKQASPSDAVGQDPSKGEDLTGPGPRPYYSIEDYHHAFLQGALDPLDVAGVVYNQAKLLNKSFHFMAEFADWQSIQQAASASSQRYKCGKPLSKLDGLLFIIKEEMSVEHLMELVGTNPRDKRNPRVGKFATKNDPVIQALVDAGAIPLRHKFWYQGPLNVHDRTRYTGGSSSGSATGVALGLFTFAIGFDGGGSVRDPSAWSGVVGAIATFGAVKFENDETGIFTTLHCGPITTNANDAAIVLSVMANTKNQGKHFYDKVYQGMFGVPMPKINFAPPCHNTFTIGYDTAWVHDSDPEIEAVSVSSQLNCRSLTGDYNLQMFYEVHDWIQQQPGWSIKDNFVMTHWNDQAISHTLTIGSEFHQAHKNDVIDILEPNTKISLDLGSEVDEGIIEAAEKVKKWASERWLEQFEKMDAMMTPSMAIPPQIIQKGVNKYGLFNVTLVSIMTRYIWPSNLAGFPAVTVTIKNNKDGLPIGIQVICRPFEDGKCLAIARKIEEHFEGQREHPEQWIDVIQESSGVNHAR</sequence>
<dbReference type="PANTHER" id="PTHR11895">
    <property type="entry name" value="TRANSAMIDASE"/>
    <property type="match status" value="1"/>
</dbReference>
<evidence type="ECO:0000259" key="4">
    <source>
        <dbReference type="Pfam" id="PF01425"/>
    </source>
</evidence>
<feature type="region of interest" description="Disordered" evidence="2">
    <location>
        <begin position="110"/>
        <end position="129"/>
    </location>
</feature>
<dbReference type="OrthoDB" id="566138at2759"/>
<dbReference type="Pfam" id="PF01425">
    <property type="entry name" value="Amidase"/>
    <property type="match status" value="1"/>
</dbReference>
<evidence type="ECO:0000313" key="5">
    <source>
        <dbReference type="EMBL" id="KAF4692206.1"/>
    </source>
</evidence>
<keyword evidence="3" id="KW-0732">Signal</keyword>
<comment type="caution">
    <text evidence="5">The sequence shown here is derived from an EMBL/GenBank/DDBJ whole genome shotgun (WGS) entry which is preliminary data.</text>
</comment>
<dbReference type="InterPro" id="IPR036928">
    <property type="entry name" value="AS_sf"/>
</dbReference>
<evidence type="ECO:0000256" key="1">
    <source>
        <dbReference type="ARBA" id="ARBA00009199"/>
    </source>
</evidence>
<name>A0A7J6P8Z5_PEROL</name>
<organism evidence="5 6">
    <name type="scientific">Perkinsus olseni</name>
    <name type="common">Perkinsus atlanticus</name>
    <dbReference type="NCBI Taxonomy" id="32597"/>
    <lineage>
        <taxon>Eukaryota</taxon>
        <taxon>Sar</taxon>
        <taxon>Alveolata</taxon>
        <taxon>Perkinsozoa</taxon>
        <taxon>Perkinsea</taxon>
        <taxon>Perkinsida</taxon>
        <taxon>Perkinsidae</taxon>
        <taxon>Perkinsus</taxon>
    </lineage>
</organism>
<comment type="similarity">
    <text evidence="1">Belongs to the amidase family.</text>
</comment>
<gene>
    <name evidence="5" type="ORF">FOZ60_013947</name>
</gene>
<proteinExistence type="inferred from homology"/>
<dbReference type="SUPFAM" id="SSF75304">
    <property type="entry name" value="Amidase signature (AS) enzymes"/>
    <property type="match status" value="1"/>
</dbReference>
<dbReference type="PROSITE" id="PS00571">
    <property type="entry name" value="AMIDASES"/>
    <property type="match status" value="1"/>
</dbReference>
<dbReference type="Proteomes" id="UP000541610">
    <property type="component" value="Unassembled WGS sequence"/>
</dbReference>
<dbReference type="GO" id="GO:0003824">
    <property type="term" value="F:catalytic activity"/>
    <property type="evidence" value="ECO:0007669"/>
    <property type="project" value="InterPro"/>
</dbReference>
<dbReference type="EMBL" id="JABANP010000064">
    <property type="protein sequence ID" value="KAF4692206.1"/>
    <property type="molecule type" value="Genomic_DNA"/>
</dbReference>
<protein>
    <recommendedName>
        <fullName evidence="4">Amidase domain-containing protein</fullName>
    </recommendedName>
</protein>
<dbReference type="Gene3D" id="3.90.1300.10">
    <property type="entry name" value="Amidase signature (AS) domain"/>
    <property type="match status" value="1"/>
</dbReference>
<dbReference type="InterPro" id="IPR023631">
    <property type="entry name" value="Amidase_dom"/>
</dbReference>
<dbReference type="InterPro" id="IPR020556">
    <property type="entry name" value="Amidase_CS"/>
</dbReference>
<dbReference type="InterPro" id="IPR000120">
    <property type="entry name" value="Amidase"/>
</dbReference>
<feature type="chain" id="PRO_5029474264" description="Amidase domain-containing protein" evidence="3">
    <location>
        <begin position="18"/>
        <end position="628"/>
    </location>
</feature>
<evidence type="ECO:0000313" key="6">
    <source>
        <dbReference type="Proteomes" id="UP000541610"/>
    </source>
</evidence>